<dbReference type="STRING" id="555079.Toce_0311"/>
<evidence type="ECO:0000256" key="1">
    <source>
        <dbReference type="ARBA" id="ARBA00022573"/>
    </source>
</evidence>
<evidence type="ECO:0000313" key="7">
    <source>
        <dbReference type="Proteomes" id="UP000000272"/>
    </source>
</evidence>
<dbReference type="RefSeq" id="WP_013275142.1">
    <property type="nucleotide sequence ID" value="NC_014377.1"/>
</dbReference>
<dbReference type="Pfam" id="PF01888">
    <property type="entry name" value="CbiD"/>
    <property type="match status" value="1"/>
</dbReference>
<comment type="function">
    <text evidence="5">Catalyzes the methylation of C-1 in cobalt-precorrin-5B to form cobalt-precorrin-6A.</text>
</comment>
<evidence type="ECO:0000256" key="5">
    <source>
        <dbReference type="HAMAP-Rule" id="MF_00787"/>
    </source>
</evidence>
<dbReference type="AlphaFoldDB" id="D9S0S8"/>
<dbReference type="UniPathway" id="UPA00148">
    <property type="reaction ID" value="UER00227"/>
</dbReference>
<dbReference type="SUPFAM" id="SSF111342">
    <property type="entry name" value="CbiD-like"/>
    <property type="match status" value="1"/>
</dbReference>
<dbReference type="PIRSF" id="PIRSF026782">
    <property type="entry name" value="CbiD"/>
    <property type="match status" value="1"/>
</dbReference>
<gene>
    <name evidence="5" type="primary">cbiD</name>
    <name evidence="6" type="ordered locus">Toce_0311</name>
</gene>
<organism evidence="6 7">
    <name type="scientific">Thermosediminibacter oceani (strain ATCC BAA-1034 / DSM 16646 / JW/IW-1228P)</name>
    <dbReference type="NCBI Taxonomy" id="555079"/>
    <lineage>
        <taxon>Bacteria</taxon>
        <taxon>Bacillati</taxon>
        <taxon>Bacillota</taxon>
        <taxon>Clostridia</taxon>
        <taxon>Thermosediminibacterales</taxon>
        <taxon>Thermosediminibacteraceae</taxon>
        <taxon>Thermosediminibacter</taxon>
    </lineage>
</organism>
<keyword evidence="2 5" id="KW-0489">Methyltransferase</keyword>
<name>D9S0S8_THEOJ</name>
<dbReference type="EMBL" id="CP002131">
    <property type="protein sequence ID" value="ADL07092.1"/>
    <property type="molecule type" value="Genomic_DNA"/>
</dbReference>
<dbReference type="GO" id="GO:0019251">
    <property type="term" value="P:anaerobic cobalamin biosynthetic process"/>
    <property type="evidence" value="ECO:0007669"/>
    <property type="project" value="UniProtKB-UniRule"/>
</dbReference>
<dbReference type="HAMAP" id="MF_00787">
    <property type="entry name" value="CbiD"/>
    <property type="match status" value="1"/>
</dbReference>
<evidence type="ECO:0000256" key="2">
    <source>
        <dbReference type="ARBA" id="ARBA00022603"/>
    </source>
</evidence>
<keyword evidence="7" id="KW-1185">Reference proteome</keyword>
<comment type="catalytic activity">
    <reaction evidence="5">
        <text>Co-precorrin-5B + S-adenosyl-L-methionine = Co-precorrin-6A + S-adenosyl-L-homocysteine</text>
        <dbReference type="Rhea" id="RHEA:26285"/>
        <dbReference type="ChEBI" id="CHEBI:57856"/>
        <dbReference type="ChEBI" id="CHEBI:59789"/>
        <dbReference type="ChEBI" id="CHEBI:60063"/>
        <dbReference type="ChEBI" id="CHEBI:60064"/>
        <dbReference type="EC" id="2.1.1.195"/>
    </reaction>
</comment>
<dbReference type="EC" id="2.1.1.195" evidence="5"/>
<dbReference type="PANTHER" id="PTHR35863:SF1">
    <property type="entry name" value="COBALT-PRECORRIN-5B C(1)-METHYLTRANSFERASE"/>
    <property type="match status" value="1"/>
</dbReference>
<keyword evidence="3 5" id="KW-0808">Transferase</keyword>
<evidence type="ECO:0000256" key="3">
    <source>
        <dbReference type="ARBA" id="ARBA00022679"/>
    </source>
</evidence>
<comment type="similarity">
    <text evidence="5">Belongs to the CbiD family.</text>
</comment>
<reference evidence="6 7" key="1">
    <citation type="journal article" date="2010" name="Stand. Genomic Sci.">
        <title>Complete genome sequence of Thermosediminibacter oceani type strain (JW/IW-1228P).</title>
        <authorList>
            <person name="Pitluck S."/>
            <person name="Yasawong M."/>
            <person name="Munk C."/>
            <person name="Nolan M."/>
            <person name="Lapidus A."/>
            <person name="Lucas S."/>
            <person name="Glavina Del Rio T."/>
            <person name="Tice H."/>
            <person name="Cheng J.F."/>
            <person name="Bruce D."/>
            <person name="Detter C."/>
            <person name="Tapia R."/>
            <person name="Han C."/>
            <person name="Goodwin L."/>
            <person name="Liolios K."/>
            <person name="Ivanova N."/>
            <person name="Mavromatis K."/>
            <person name="Mikhailova N."/>
            <person name="Pati A."/>
            <person name="Chen A."/>
            <person name="Palaniappan K."/>
            <person name="Land M."/>
            <person name="Hauser L."/>
            <person name="Chang Y.J."/>
            <person name="Jeffries C.D."/>
            <person name="Rohde M."/>
            <person name="Spring S."/>
            <person name="Sikorski J."/>
            <person name="Goker M."/>
            <person name="Woyke T."/>
            <person name="Bristow J."/>
            <person name="Eisen J.A."/>
            <person name="Markowitz V."/>
            <person name="Hugenholtz P."/>
            <person name="Kyrpides N.C."/>
            <person name="Klenk H.P."/>
        </authorList>
    </citation>
    <scope>NUCLEOTIDE SEQUENCE [LARGE SCALE GENOMIC DNA]</scope>
    <source>
        <strain evidence="7">ATCC BAA-1034 / DSM 16646 / JW/IW-1228P</strain>
    </source>
</reference>
<dbReference type="HOGENOM" id="CLU_041273_1_0_9"/>
<evidence type="ECO:0000256" key="4">
    <source>
        <dbReference type="ARBA" id="ARBA00022691"/>
    </source>
</evidence>
<dbReference type="Gene3D" id="3.30.2110.10">
    <property type="entry name" value="CbiD-like"/>
    <property type="match status" value="1"/>
</dbReference>
<dbReference type="OrthoDB" id="6439987at2"/>
<proteinExistence type="inferred from homology"/>
<evidence type="ECO:0000313" key="6">
    <source>
        <dbReference type="EMBL" id="ADL07092.1"/>
    </source>
</evidence>
<keyword evidence="4 5" id="KW-0949">S-adenosyl-L-methionine</keyword>
<dbReference type="KEGG" id="toc:Toce_0311"/>
<dbReference type="NCBIfam" id="TIGR00312">
    <property type="entry name" value="cbiD"/>
    <property type="match status" value="1"/>
</dbReference>
<comment type="pathway">
    <text evidence="5">Cofactor biosynthesis; adenosylcobalamin biosynthesis; cob(II)yrinate a,c-diamide from sirohydrochlorin (anaerobic route): step 6/10.</text>
</comment>
<dbReference type="InterPro" id="IPR002748">
    <property type="entry name" value="CbiD"/>
</dbReference>
<keyword evidence="1 5" id="KW-0169">Cobalamin biosynthesis</keyword>
<accession>D9S0S8</accession>
<sequence length="365" mass="38335">MDRYVLKNGKKLRCGYTTGSCAAAASKAAVAMLFNGDIPGTVQIETPGGELLTIKIESAQKGPDWAVCCVRKDGGDDPDVTHGLLVCAKVRKIDGEGILVEAGEGIGTVTKPGLPVKPGEPAINPVPMAMIKREVAKVLPEGCGVRLVLSIPGGEKVAEKTFNPRLGIVGGLSILGTTGIVEPMSLESLKETLALELSVLSAQGIKNLVLTPGNYGKSYAIKSGIDESLIVSCGNYLGFTLEKAVEMKFEEVHLVGDIGKLIKVAAGIFNTAGRVADARAEIMAAYAAYFGAGPDTVRKVLASNTTEEAMELIEKSGINLSEFAAFVAGRVRDKCLWYTGGKIEVSVELISNKRGLLAAVGVEKW</sequence>
<dbReference type="PANTHER" id="PTHR35863">
    <property type="entry name" value="COBALT-PRECORRIN-5B C(1)-METHYLTRANSFERASE"/>
    <property type="match status" value="1"/>
</dbReference>
<dbReference type="GO" id="GO:0032259">
    <property type="term" value="P:methylation"/>
    <property type="evidence" value="ECO:0007669"/>
    <property type="project" value="UniProtKB-KW"/>
</dbReference>
<protein>
    <recommendedName>
        <fullName evidence="5">Cobalt-precorrin-5B C(1)-methyltransferase</fullName>
        <ecNumber evidence="5">2.1.1.195</ecNumber>
    </recommendedName>
    <alternativeName>
        <fullName evidence="5">Cobalt-precorrin-6A synthase</fullName>
    </alternativeName>
</protein>
<dbReference type="Proteomes" id="UP000000272">
    <property type="component" value="Chromosome"/>
</dbReference>
<dbReference type="InterPro" id="IPR036074">
    <property type="entry name" value="CbiD_sf"/>
</dbReference>
<dbReference type="GO" id="GO:0043780">
    <property type="term" value="F:cobalt-precorrin-5B C1-methyltransferase activity"/>
    <property type="evidence" value="ECO:0007669"/>
    <property type="project" value="RHEA"/>
</dbReference>
<dbReference type="eggNOG" id="COG1903">
    <property type="taxonomic scope" value="Bacteria"/>
</dbReference>